<name>A0AA86NVE5_9EUKA</name>
<evidence type="ECO:0000313" key="3">
    <source>
        <dbReference type="Proteomes" id="UP001642409"/>
    </source>
</evidence>
<gene>
    <name evidence="1" type="ORF">HINF_LOCUS14224</name>
    <name evidence="2" type="ORF">HINF_LOCUS18165</name>
</gene>
<evidence type="ECO:0000313" key="1">
    <source>
        <dbReference type="EMBL" id="CAI9926579.1"/>
    </source>
</evidence>
<accession>A0AA86NVE5</accession>
<dbReference type="Gene3D" id="2.30.320.10">
    <property type="entry name" value="YwqG-like"/>
    <property type="match status" value="1"/>
</dbReference>
<comment type="caution">
    <text evidence="1">The sequence shown here is derived from an EMBL/GenBank/DDBJ whole genome shotgun (WGS) entry which is preliminary data.</text>
</comment>
<dbReference type="EMBL" id="CAXDID020000046">
    <property type="protein sequence ID" value="CAL6002943.1"/>
    <property type="molecule type" value="Genomic_DNA"/>
</dbReference>
<protein>
    <submittedName>
        <fullName evidence="1">YwqG-like superfamily</fullName>
    </submittedName>
    <submittedName>
        <fullName evidence="2">YwqG-like_superfamily</fullName>
    </submittedName>
</protein>
<organism evidence="1">
    <name type="scientific">Hexamita inflata</name>
    <dbReference type="NCBI Taxonomy" id="28002"/>
    <lineage>
        <taxon>Eukaryota</taxon>
        <taxon>Metamonada</taxon>
        <taxon>Diplomonadida</taxon>
        <taxon>Hexamitidae</taxon>
        <taxon>Hexamitinae</taxon>
        <taxon>Hexamita</taxon>
    </lineage>
</organism>
<evidence type="ECO:0000313" key="2">
    <source>
        <dbReference type="EMBL" id="CAL6002943.1"/>
    </source>
</evidence>
<keyword evidence="3" id="KW-1185">Reference proteome</keyword>
<reference evidence="1" key="1">
    <citation type="submission" date="2023-06" db="EMBL/GenBank/DDBJ databases">
        <authorList>
            <person name="Kurt Z."/>
        </authorList>
    </citation>
    <scope>NUCLEOTIDE SEQUENCE</scope>
</reference>
<reference evidence="2 3" key="2">
    <citation type="submission" date="2024-07" db="EMBL/GenBank/DDBJ databases">
        <authorList>
            <person name="Akdeniz Z."/>
        </authorList>
    </citation>
    <scope>NUCLEOTIDE SEQUENCE [LARGE SCALE GENOMIC DNA]</scope>
</reference>
<dbReference type="Proteomes" id="UP001642409">
    <property type="component" value="Unassembled WGS sequence"/>
</dbReference>
<proteinExistence type="predicted"/>
<dbReference type="EMBL" id="CATOUU010000369">
    <property type="protein sequence ID" value="CAI9926579.1"/>
    <property type="molecule type" value="Genomic_DNA"/>
</dbReference>
<dbReference type="SUPFAM" id="SSF103032">
    <property type="entry name" value="Hypothetical protein YwqG"/>
    <property type="match status" value="1"/>
</dbReference>
<dbReference type="InterPro" id="IPR035948">
    <property type="entry name" value="YwqG-like_sf"/>
</dbReference>
<sequence>MSDVKPISKQNNTSQNQFQIVLKTNQNQITSKTSSTLGGVSFVPQQLDFARDVSGQIHPLFCQINFADMPVQGFPTSTRCSATMQLSDSQNRSNYQKNPKI</sequence>
<dbReference type="AlphaFoldDB" id="A0AA86NVE5"/>